<feature type="transmembrane region" description="Helical" evidence="1">
    <location>
        <begin position="81"/>
        <end position="107"/>
    </location>
</feature>
<reference evidence="2 3" key="1">
    <citation type="submission" date="2024-08" db="EMBL/GenBank/DDBJ databases">
        <title>Gnathostoma spinigerum genome.</title>
        <authorList>
            <person name="Gonzalez-Bertolin B."/>
            <person name="Monzon S."/>
            <person name="Zaballos A."/>
            <person name="Jimenez P."/>
            <person name="Dekumyoy P."/>
            <person name="Varona S."/>
            <person name="Cuesta I."/>
            <person name="Sumanam S."/>
            <person name="Adisakwattana P."/>
            <person name="Gasser R.B."/>
            <person name="Hernandez-Gonzalez A."/>
            <person name="Young N.D."/>
            <person name="Perteguer M.J."/>
        </authorList>
    </citation>
    <scope>NUCLEOTIDE SEQUENCE [LARGE SCALE GENOMIC DNA]</scope>
    <source>
        <strain evidence="2">AL3</strain>
        <tissue evidence="2">Liver</tissue>
    </source>
</reference>
<evidence type="ECO:0000256" key="1">
    <source>
        <dbReference type="SAM" id="Phobius"/>
    </source>
</evidence>
<keyword evidence="3" id="KW-1185">Reference proteome</keyword>
<name>A0ABD6EGR7_9BILA</name>
<dbReference type="AlphaFoldDB" id="A0ABD6EGR7"/>
<accession>A0ABD6EGR7</accession>
<organism evidence="2 3">
    <name type="scientific">Gnathostoma spinigerum</name>
    <dbReference type="NCBI Taxonomy" id="75299"/>
    <lineage>
        <taxon>Eukaryota</taxon>
        <taxon>Metazoa</taxon>
        <taxon>Ecdysozoa</taxon>
        <taxon>Nematoda</taxon>
        <taxon>Chromadorea</taxon>
        <taxon>Rhabditida</taxon>
        <taxon>Spirurina</taxon>
        <taxon>Gnathostomatomorpha</taxon>
        <taxon>Gnathostomatoidea</taxon>
        <taxon>Gnathostomatidae</taxon>
        <taxon>Gnathostoma</taxon>
    </lineage>
</organism>
<dbReference type="EMBL" id="JBGFUD010001622">
    <property type="protein sequence ID" value="MFH4976534.1"/>
    <property type="molecule type" value="Genomic_DNA"/>
</dbReference>
<dbReference type="Proteomes" id="UP001608902">
    <property type="component" value="Unassembled WGS sequence"/>
</dbReference>
<evidence type="ECO:0000313" key="3">
    <source>
        <dbReference type="Proteomes" id="UP001608902"/>
    </source>
</evidence>
<keyword evidence="1" id="KW-1133">Transmembrane helix</keyword>
<proteinExistence type="predicted"/>
<feature type="transmembrane region" description="Helical" evidence="1">
    <location>
        <begin position="119"/>
        <end position="141"/>
    </location>
</feature>
<gene>
    <name evidence="2" type="ORF">AB6A40_003243</name>
</gene>
<keyword evidence="1" id="KW-0472">Membrane</keyword>
<feature type="transmembrane region" description="Helical" evidence="1">
    <location>
        <begin position="166"/>
        <end position="189"/>
    </location>
</feature>
<comment type="caution">
    <text evidence="2">The sequence shown here is derived from an EMBL/GenBank/DDBJ whole genome shotgun (WGS) entry which is preliminary data.</text>
</comment>
<evidence type="ECO:0000313" key="2">
    <source>
        <dbReference type="EMBL" id="MFH4976534.1"/>
    </source>
</evidence>
<sequence length="217" mass="24295">MSGDPMSQQTIQTYGSTEEPKRDVIEKFVYDENDPFYMAPAVCRLLHYRAAAMICGIVEVALLILAVLAVLALQLEKGVTGVWMTSTTILILIVATATTTLMVYGVLTEQARFLLPQLGFMHAEVVLLIAINVISILSMSMGVDTTHRLFGTFLSVHTIEDHFGPIWPFNIAILSFFAAAIVIWFYIVIRGAYDYLLDKEHFTRKPNIELVMKVDCN</sequence>
<keyword evidence="1" id="KW-0812">Transmembrane</keyword>
<feature type="transmembrane region" description="Helical" evidence="1">
    <location>
        <begin position="50"/>
        <end position="75"/>
    </location>
</feature>
<protein>
    <submittedName>
        <fullName evidence="2">Uncharacterized protein</fullName>
    </submittedName>
</protein>